<evidence type="ECO:0000256" key="1">
    <source>
        <dbReference type="SAM" id="MobiDB-lite"/>
    </source>
</evidence>
<evidence type="ECO:0000313" key="2">
    <source>
        <dbReference type="EMBL" id="KFA61634.1"/>
    </source>
</evidence>
<dbReference type="InParanoid" id="A0A084QCE9"/>
<proteinExistence type="predicted"/>
<keyword evidence="3" id="KW-1185">Reference proteome</keyword>
<organism evidence="2 3">
    <name type="scientific">Stachybotrys chlorohalonatus (strain IBT 40285)</name>
    <dbReference type="NCBI Taxonomy" id="1283841"/>
    <lineage>
        <taxon>Eukaryota</taxon>
        <taxon>Fungi</taxon>
        <taxon>Dikarya</taxon>
        <taxon>Ascomycota</taxon>
        <taxon>Pezizomycotina</taxon>
        <taxon>Sordariomycetes</taxon>
        <taxon>Hypocreomycetidae</taxon>
        <taxon>Hypocreales</taxon>
        <taxon>Stachybotryaceae</taxon>
        <taxon>Stachybotrys</taxon>
    </lineage>
</organism>
<gene>
    <name evidence="2" type="ORF">S40285_06218</name>
</gene>
<dbReference type="EMBL" id="KL660843">
    <property type="protein sequence ID" value="KFA61634.1"/>
    <property type="molecule type" value="Genomic_DNA"/>
</dbReference>
<dbReference type="Proteomes" id="UP000028524">
    <property type="component" value="Unassembled WGS sequence"/>
</dbReference>
<reference evidence="2 3" key="1">
    <citation type="journal article" date="2014" name="BMC Genomics">
        <title>Comparative genome sequencing reveals chemotype-specific gene clusters in the toxigenic black mold Stachybotrys.</title>
        <authorList>
            <person name="Semeiks J."/>
            <person name="Borek D."/>
            <person name="Otwinowski Z."/>
            <person name="Grishin N.V."/>
        </authorList>
    </citation>
    <scope>NUCLEOTIDE SEQUENCE [LARGE SCALE GENOMIC DNA]</scope>
    <source>
        <strain evidence="2 3">IBT 40285</strain>
    </source>
</reference>
<name>A0A084QCE9_STAC4</name>
<dbReference type="AlphaFoldDB" id="A0A084QCE9"/>
<dbReference type="OMA" id="MCRLVIF"/>
<sequence>MCRMVAFAGSCTRCEESYTWDDLTQQLACLEAKNNDAFGSCKGGVFVEQHDFDQECDRCAEEDEGVGDVGDEEEQHTDSVVIGKRTARDDQDECQDTQPMEARGEKQSNKKIKT</sequence>
<feature type="compositionally biased region" description="Acidic residues" evidence="1">
    <location>
        <begin position="63"/>
        <end position="75"/>
    </location>
</feature>
<dbReference type="HOGENOM" id="CLU_128838_1_0_1"/>
<protein>
    <submittedName>
        <fullName evidence="2">Uncharacterized protein</fullName>
    </submittedName>
</protein>
<feature type="region of interest" description="Disordered" evidence="1">
    <location>
        <begin position="63"/>
        <end position="114"/>
    </location>
</feature>
<dbReference type="OrthoDB" id="4739627at2759"/>
<accession>A0A084QCE9</accession>
<evidence type="ECO:0000313" key="3">
    <source>
        <dbReference type="Proteomes" id="UP000028524"/>
    </source>
</evidence>